<feature type="transmembrane region" description="Helical" evidence="3">
    <location>
        <begin position="348"/>
        <end position="366"/>
    </location>
</feature>
<evidence type="ECO:0000313" key="4">
    <source>
        <dbReference type="EMBL" id="QEL13252.1"/>
    </source>
</evidence>
<dbReference type="InterPro" id="IPR011990">
    <property type="entry name" value="TPR-like_helical_dom_sf"/>
</dbReference>
<feature type="transmembrane region" description="Helical" evidence="3">
    <location>
        <begin position="294"/>
        <end position="312"/>
    </location>
</feature>
<dbReference type="AlphaFoldDB" id="A0A5C1A5Z3"/>
<keyword evidence="3" id="KW-0812">Transmembrane</keyword>
<feature type="transmembrane region" description="Helical" evidence="3">
    <location>
        <begin position="111"/>
        <end position="128"/>
    </location>
</feature>
<feature type="transmembrane region" description="Helical" evidence="3">
    <location>
        <begin position="16"/>
        <end position="36"/>
    </location>
</feature>
<keyword evidence="2" id="KW-0802">TPR repeat</keyword>
<sequence>MTAPALTPGPTLRHTLILFALAGLAAYFNSFQGAFVLDDLAMIVDPNLGKPLQGRLAGRPVVSLTFTLNYWLDGLNTRGYHLANLLVHIAAAVVLFDLVRRTLLLPRFGTQYTASANWLALVVGLLWLVHPLNTQSVTYMVQRCESLMGLFFLLALWAYLRGVTADEPSWRWYALGGVACVLASGCKELTFAVPVLAAVYDRTFLARSWREVWGRWKPLAILCIGPVLGIALVLARGFLTDKGGTVGFGVPRFTPVSYALTQTEVVPYYLWLSVWPKNLCIDYIDWPIPTFADAVPYLFVVSLALAATAWGVVRHAAWGFLLAWFFVILAPTSSVIPIQDPAFEHRLYLPLIAVVVAVVVAGWSLLRLLPPAVRGPLAVVAVVGLTAALAGRTILRNEDYTSPAALALDVITQRPENARSRMAYAAFLLRTGHPDDALGQMLVAAKHPGLIADWVVLGNCYEELGRGAEAEKFLRDLVTAKPTDGRRNSALANVLLQNGKPAEAEEFARAAIPSLNDIHGRVLLASCLDEQGRTAEADSVFAEARRIAPEGYRHSLGTSARRTTLDPTATKGHLRQAYLDARAAVRLNDRDDWEEWDTLAICYARGGQFAEAVKAEERAIQAAGSRSEYERHWLAGRLVLFRAGKPYLQPGG</sequence>
<dbReference type="PANTHER" id="PTHR44227:SF3">
    <property type="entry name" value="PROTEIN O-MANNOSYL-TRANSFERASE TMTC4"/>
    <property type="match status" value="1"/>
</dbReference>
<feature type="transmembrane region" description="Helical" evidence="3">
    <location>
        <begin position="172"/>
        <end position="199"/>
    </location>
</feature>
<keyword evidence="3" id="KW-0472">Membrane</keyword>
<keyword evidence="1" id="KW-0677">Repeat</keyword>
<dbReference type="OrthoDB" id="232771at2"/>
<feature type="transmembrane region" description="Helical" evidence="3">
    <location>
        <begin position="372"/>
        <end position="390"/>
    </location>
</feature>
<accession>A0A5C1A5Z3</accession>
<dbReference type="InterPro" id="IPR019734">
    <property type="entry name" value="TPR_rpt"/>
</dbReference>
<reference evidence="5" key="1">
    <citation type="submission" date="2019-08" db="EMBL/GenBank/DDBJ databases">
        <title>Limnoglobus roseus gen. nov., sp. nov., a novel freshwater planctomycete with a giant genome from the family Gemmataceae.</title>
        <authorList>
            <person name="Kulichevskaya I.S."/>
            <person name="Naumoff D.G."/>
            <person name="Miroshnikov K."/>
            <person name="Ivanova A."/>
            <person name="Philippov D.A."/>
            <person name="Hakobyan A."/>
            <person name="Rijpstra I.C."/>
            <person name="Sinninghe Damste J.S."/>
            <person name="Liesack W."/>
            <person name="Dedysh S.N."/>
        </authorList>
    </citation>
    <scope>NUCLEOTIDE SEQUENCE [LARGE SCALE GENOMIC DNA]</scope>
    <source>
        <strain evidence="5">PX52</strain>
    </source>
</reference>
<dbReference type="Pfam" id="PF13181">
    <property type="entry name" value="TPR_8"/>
    <property type="match status" value="1"/>
</dbReference>
<dbReference type="RefSeq" id="WP_149108234.1">
    <property type="nucleotide sequence ID" value="NZ_CP042425.1"/>
</dbReference>
<proteinExistence type="predicted"/>
<evidence type="ECO:0000256" key="1">
    <source>
        <dbReference type="ARBA" id="ARBA00022737"/>
    </source>
</evidence>
<gene>
    <name evidence="4" type="ORF">PX52LOC_00106</name>
</gene>
<dbReference type="PANTHER" id="PTHR44227">
    <property type="match status" value="1"/>
</dbReference>
<keyword evidence="3" id="KW-1133">Transmembrane helix</keyword>
<feature type="transmembrane region" description="Helical" evidence="3">
    <location>
        <begin position="219"/>
        <end position="239"/>
    </location>
</feature>
<dbReference type="KEGG" id="lrs:PX52LOC_00106"/>
<dbReference type="Proteomes" id="UP000324974">
    <property type="component" value="Chromosome"/>
</dbReference>
<dbReference type="SMART" id="SM00028">
    <property type="entry name" value="TPR"/>
    <property type="match status" value="3"/>
</dbReference>
<feature type="transmembrane region" description="Helical" evidence="3">
    <location>
        <begin position="78"/>
        <end position="99"/>
    </location>
</feature>
<feature type="transmembrane region" description="Helical" evidence="3">
    <location>
        <begin position="318"/>
        <end position="336"/>
    </location>
</feature>
<organism evidence="4 5">
    <name type="scientific">Limnoglobus roseus</name>
    <dbReference type="NCBI Taxonomy" id="2598579"/>
    <lineage>
        <taxon>Bacteria</taxon>
        <taxon>Pseudomonadati</taxon>
        <taxon>Planctomycetota</taxon>
        <taxon>Planctomycetia</taxon>
        <taxon>Gemmatales</taxon>
        <taxon>Gemmataceae</taxon>
        <taxon>Limnoglobus</taxon>
    </lineage>
</organism>
<name>A0A5C1A5Z3_9BACT</name>
<feature type="transmembrane region" description="Helical" evidence="3">
    <location>
        <begin position="140"/>
        <end position="160"/>
    </location>
</feature>
<dbReference type="EMBL" id="CP042425">
    <property type="protein sequence ID" value="QEL13252.1"/>
    <property type="molecule type" value="Genomic_DNA"/>
</dbReference>
<protein>
    <submittedName>
        <fullName evidence="4">Tetratricopeptide repeat protein</fullName>
    </submittedName>
</protein>
<dbReference type="SUPFAM" id="SSF48452">
    <property type="entry name" value="TPR-like"/>
    <property type="match status" value="2"/>
</dbReference>
<evidence type="ECO:0000313" key="5">
    <source>
        <dbReference type="Proteomes" id="UP000324974"/>
    </source>
</evidence>
<evidence type="ECO:0000256" key="2">
    <source>
        <dbReference type="ARBA" id="ARBA00022803"/>
    </source>
</evidence>
<dbReference type="InterPro" id="IPR052346">
    <property type="entry name" value="O-mannosyl-transferase_TMTC"/>
</dbReference>
<evidence type="ECO:0000256" key="3">
    <source>
        <dbReference type="SAM" id="Phobius"/>
    </source>
</evidence>
<dbReference type="Gene3D" id="1.25.40.10">
    <property type="entry name" value="Tetratricopeptide repeat domain"/>
    <property type="match status" value="2"/>
</dbReference>
<keyword evidence="5" id="KW-1185">Reference proteome</keyword>